<feature type="transmembrane region" description="Helical" evidence="1">
    <location>
        <begin position="90"/>
        <end position="111"/>
    </location>
</feature>
<reference evidence="2 3" key="3">
    <citation type="journal article" date="2013" name="Rice">
        <title>Improvement of the Oryza sativa Nipponbare reference genome using next generation sequence and optical map data.</title>
        <authorList>
            <person name="Kawahara Y."/>
            <person name="de la Bastide M."/>
            <person name="Hamilton J.P."/>
            <person name="Kanamori H."/>
            <person name="McCombie W.R."/>
            <person name="Ouyang S."/>
            <person name="Schwartz D.C."/>
            <person name="Tanaka T."/>
            <person name="Wu J."/>
            <person name="Zhou S."/>
            <person name="Childs K.L."/>
            <person name="Davidson R.M."/>
            <person name="Lin H."/>
            <person name="Quesada-Ocampo L."/>
            <person name="Vaillancourt B."/>
            <person name="Sakai H."/>
            <person name="Lee S.S."/>
            <person name="Kim J."/>
            <person name="Numa H."/>
            <person name="Itoh T."/>
            <person name="Buell C.R."/>
            <person name="Matsumoto T."/>
        </authorList>
    </citation>
    <scope>NUCLEOTIDE SEQUENCE [LARGE SCALE GENOMIC DNA]</scope>
    <source>
        <strain evidence="3">cv. Nipponbare</strain>
    </source>
</reference>
<organism evidence="2 3">
    <name type="scientific">Oryza sativa subsp. japonica</name>
    <name type="common">Rice</name>
    <dbReference type="NCBI Taxonomy" id="39947"/>
    <lineage>
        <taxon>Eukaryota</taxon>
        <taxon>Viridiplantae</taxon>
        <taxon>Streptophyta</taxon>
        <taxon>Embryophyta</taxon>
        <taxon>Tracheophyta</taxon>
        <taxon>Spermatophyta</taxon>
        <taxon>Magnoliopsida</taxon>
        <taxon>Liliopsida</taxon>
        <taxon>Poales</taxon>
        <taxon>Poaceae</taxon>
        <taxon>BOP clade</taxon>
        <taxon>Oryzoideae</taxon>
        <taxon>Oryzeae</taxon>
        <taxon>Oryzinae</taxon>
        <taxon>Oryza</taxon>
        <taxon>Oryza sativa</taxon>
    </lineage>
</organism>
<keyword evidence="3" id="KW-1185">Reference proteome</keyword>
<keyword evidence="1" id="KW-0812">Transmembrane</keyword>
<dbReference type="Gramene" id="Os07t0227200-01">
    <property type="protein sequence ID" value="Os07t0227200-01"/>
    <property type="gene ID" value="Os07g0227200"/>
</dbReference>
<evidence type="ECO:0000256" key="1">
    <source>
        <dbReference type="SAM" id="Phobius"/>
    </source>
</evidence>
<dbReference type="Proteomes" id="UP000059680">
    <property type="component" value="Chromosome 7"/>
</dbReference>
<sequence length="171" mass="19055">MGKRKYLTPIRSRRTLALRLRFQFQLQCRWILSLDDKKGATSSTRDHQISQFPKSIRAPNLPNPSPTSSWIRRGALVLPSMAAGWRETPAASAAFPVAYTAVLALYLLLGVFPRPRGAPPCEALLWELADWAAVAVCLAADAYFIYCIASSRRRPDVPPRLPPPPPQMDLC</sequence>
<name>A0A0P0X3U7_ORYSJ</name>
<dbReference type="AlphaFoldDB" id="A0A0P0X3U7"/>
<evidence type="ECO:0000313" key="2">
    <source>
        <dbReference type="EMBL" id="BAT00683.1"/>
    </source>
</evidence>
<keyword evidence="1" id="KW-0472">Membrane</keyword>
<protein>
    <submittedName>
        <fullName evidence="2">Os07g0227200 protein</fullName>
    </submittedName>
</protein>
<dbReference type="PaxDb" id="39947-A0A0P0X3U7"/>
<feature type="transmembrane region" description="Helical" evidence="1">
    <location>
        <begin position="131"/>
        <end position="149"/>
    </location>
</feature>
<accession>A0A0P0X3U7</accession>
<keyword evidence="1" id="KW-1133">Transmembrane helix</keyword>
<reference evidence="3" key="1">
    <citation type="journal article" date="2005" name="Nature">
        <title>The map-based sequence of the rice genome.</title>
        <authorList>
            <consortium name="International rice genome sequencing project (IRGSP)"/>
            <person name="Matsumoto T."/>
            <person name="Wu J."/>
            <person name="Kanamori H."/>
            <person name="Katayose Y."/>
            <person name="Fujisawa M."/>
            <person name="Namiki N."/>
            <person name="Mizuno H."/>
            <person name="Yamamoto K."/>
            <person name="Antonio B.A."/>
            <person name="Baba T."/>
            <person name="Sakata K."/>
            <person name="Nagamura Y."/>
            <person name="Aoki H."/>
            <person name="Arikawa K."/>
            <person name="Arita K."/>
            <person name="Bito T."/>
            <person name="Chiden Y."/>
            <person name="Fujitsuka N."/>
            <person name="Fukunaka R."/>
            <person name="Hamada M."/>
            <person name="Harada C."/>
            <person name="Hayashi A."/>
            <person name="Hijishita S."/>
            <person name="Honda M."/>
            <person name="Hosokawa S."/>
            <person name="Ichikawa Y."/>
            <person name="Idonuma A."/>
            <person name="Iijima M."/>
            <person name="Ikeda M."/>
            <person name="Ikeno M."/>
            <person name="Ito K."/>
            <person name="Ito S."/>
            <person name="Ito T."/>
            <person name="Ito Y."/>
            <person name="Ito Y."/>
            <person name="Iwabuchi A."/>
            <person name="Kamiya K."/>
            <person name="Karasawa W."/>
            <person name="Kurita K."/>
            <person name="Katagiri S."/>
            <person name="Kikuta A."/>
            <person name="Kobayashi H."/>
            <person name="Kobayashi N."/>
            <person name="Machita K."/>
            <person name="Maehara T."/>
            <person name="Masukawa M."/>
            <person name="Mizubayashi T."/>
            <person name="Mukai Y."/>
            <person name="Nagasaki H."/>
            <person name="Nagata Y."/>
            <person name="Naito S."/>
            <person name="Nakashima M."/>
            <person name="Nakama Y."/>
            <person name="Nakamichi Y."/>
            <person name="Nakamura M."/>
            <person name="Meguro A."/>
            <person name="Negishi M."/>
            <person name="Ohta I."/>
            <person name="Ohta T."/>
            <person name="Okamoto M."/>
            <person name="Ono N."/>
            <person name="Saji S."/>
            <person name="Sakaguchi M."/>
            <person name="Sakai K."/>
            <person name="Shibata M."/>
            <person name="Shimokawa T."/>
            <person name="Song J."/>
            <person name="Takazaki Y."/>
            <person name="Terasawa K."/>
            <person name="Tsugane M."/>
            <person name="Tsuji K."/>
            <person name="Ueda S."/>
            <person name="Waki K."/>
            <person name="Yamagata H."/>
            <person name="Yamamoto M."/>
            <person name="Yamamoto S."/>
            <person name="Yamane H."/>
            <person name="Yoshiki S."/>
            <person name="Yoshihara R."/>
            <person name="Yukawa K."/>
            <person name="Zhong H."/>
            <person name="Yano M."/>
            <person name="Yuan Q."/>
            <person name="Ouyang S."/>
            <person name="Liu J."/>
            <person name="Jones K.M."/>
            <person name="Gansberger K."/>
            <person name="Moffat K."/>
            <person name="Hill J."/>
            <person name="Bera J."/>
            <person name="Fadrosh D."/>
            <person name="Jin S."/>
            <person name="Johri S."/>
            <person name="Kim M."/>
            <person name="Overton L."/>
            <person name="Reardon M."/>
            <person name="Tsitrin T."/>
            <person name="Vuong H."/>
            <person name="Weaver B."/>
            <person name="Ciecko A."/>
            <person name="Tallon L."/>
            <person name="Jackson J."/>
            <person name="Pai G."/>
            <person name="Aken S.V."/>
            <person name="Utterback T."/>
            <person name="Reidmuller S."/>
            <person name="Feldblyum T."/>
            <person name="Hsiao J."/>
            <person name="Zismann V."/>
            <person name="Iobst S."/>
            <person name="de Vazeille A.R."/>
            <person name="Buell C.R."/>
            <person name="Ying K."/>
            <person name="Li Y."/>
            <person name="Lu T."/>
            <person name="Huang Y."/>
            <person name="Zhao Q."/>
            <person name="Feng Q."/>
            <person name="Zhang L."/>
            <person name="Zhu J."/>
            <person name="Weng Q."/>
            <person name="Mu J."/>
            <person name="Lu Y."/>
            <person name="Fan D."/>
            <person name="Liu Y."/>
            <person name="Guan J."/>
            <person name="Zhang Y."/>
            <person name="Yu S."/>
            <person name="Liu X."/>
            <person name="Zhang Y."/>
            <person name="Hong G."/>
            <person name="Han B."/>
            <person name="Choisne N."/>
            <person name="Demange N."/>
            <person name="Orjeda G."/>
            <person name="Samain S."/>
            <person name="Cattolico L."/>
            <person name="Pelletier E."/>
            <person name="Couloux A."/>
            <person name="Segurens B."/>
            <person name="Wincker P."/>
            <person name="D'Hont A."/>
            <person name="Scarpelli C."/>
            <person name="Weissenbach J."/>
            <person name="Salanoubat M."/>
            <person name="Quetier F."/>
            <person name="Yu Y."/>
            <person name="Kim H.R."/>
            <person name="Rambo T."/>
            <person name="Currie J."/>
            <person name="Collura K."/>
            <person name="Luo M."/>
            <person name="Yang T."/>
            <person name="Ammiraju J.S.S."/>
            <person name="Engler F."/>
            <person name="Soderlund C."/>
            <person name="Wing R.A."/>
            <person name="Palmer L.E."/>
            <person name="de la Bastide M."/>
            <person name="Spiegel L."/>
            <person name="Nascimento L."/>
            <person name="Zutavern T."/>
            <person name="O'Shaughnessy A."/>
            <person name="Dike S."/>
            <person name="Dedhia N."/>
            <person name="Preston R."/>
            <person name="Balija V."/>
            <person name="McCombie W.R."/>
            <person name="Chow T."/>
            <person name="Chen H."/>
            <person name="Chung M."/>
            <person name="Chen C."/>
            <person name="Shaw J."/>
            <person name="Wu H."/>
            <person name="Hsiao K."/>
            <person name="Chao Y."/>
            <person name="Chu M."/>
            <person name="Cheng C."/>
            <person name="Hour A."/>
            <person name="Lee P."/>
            <person name="Lin S."/>
            <person name="Lin Y."/>
            <person name="Liou J."/>
            <person name="Liu S."/>
            <person name="Hsing Y."/>
            <person name="Raghuvanshi S."/>
            <person name="Mohanty A."/>
            <person name="Bharti A.K."/>
            <person name="Gaur A."/>
            <person name="Gupta V."/>
            <person name="Kumar D."/>
            <person name="Ravi V."/>
            <person name="Vij S."/>
            <person name="Kapur A."/>
            <person name="Khurana P."/>
            <person name="Khurana P."/>
            <person name="Khurana J.P."/>
            <person name="Tyagi A.K."/>
            <person name="Gaikwad K."/>
            <person name="Singh A."/>
            <person name="Dalal V."/>
            <person name="Srivastava S."/>
            <person name="Dixit A."/>
            <person name="Pal A.K."/>
            <person name="Ghazi I.A."/>
            <person name="Yadav M."/>
            <person name="Pandit A."/>
            <person name="Bhargava A."/>
            <person name="Sureshbabu K."/>
            <person name="Batra K."/>
            <person name="Sharma T.R."/>
            <person name="Mohapatra T."/>
            <person name="Singh N.K."/>
            <person name="Messing J."/>
            <person name="Nelson A.B."/>
            <person name="Fuks G."/>
            <person name="Kavchok S."/>
            <person name="Keizer G."/>
            <person name="Linton E."/>
            <person name="Llaca V."/>
            <person name="Song R."/>
            <person name="Tanyolac B."/>
            <person name="Young S."/>
            <person name="Ho-Il K."/>
            <person name="Hahn J.H."/>
            <person name="Sangsakoo G."/>
            <person name="Vanavichit A."/>
            <person name="de Mattos Luiz.A.T."/>
            <person name="Zimmer P.D."/>
            <person name="Malone G."/>
            <person name="Dellagostin O."/>
            <person name="de Oliveira A.C."/>
            <person name="Bevan M."/>
            <person name="Bancroft I."/>
            <person name="Minx P."/>
            <person name="Cordum H."/>
            <person name="Wilson R."/>
            <person name="Cheng Z."/>
            <person name="Jin W."/>
            <person name="Jiang J."/>
            <person name="Leong S.A."/>
            <person name="Iwama H."/>
            <person name="Gojobori T."/>
            <person name="Itoh T."/>
            <person name="Niimura Y."/>
            <person name="Fujii Y."/>
            <person name="Habara T."/>
            <person name="Sakai H."/>
            <person name="Sato Y."/>
            <person name="Wilson G."/>
            <person name="Kumar K."/>
            <person name="McCouch S."/>
            <person name="Juretic N."/>
            <person name="Hoen D."/>
            <person name="Wright S."/>
            <person name="Bruskiewich R."/>
            <person name="Bureau T."/>
            <person name="Miyao A."/>
            <person name="Hirochika H."/>
            <person name="Nishikawa T."/>
            <person name="Kadowaki K."/>
            <person name="Sugiura M."/>
            <person name="Burr B."/>
            <person name="Sasaki T."/>
        </authorList>
    </citation>
    <scope>NUCLEOTIDE SEQUENCE [LARGE SCALE GENOMIC DNA]</scope>
    <source>
        <strain evidence="3">cv. Nipponbare</strain>
    </source>
</reference>
<gene>
    <name evidence="2" type="ordered locus">Os07g0227200</name>
    <name evidence="2" type="ORF">OSNPB_070227200</name>
</gene>
<proteinExistence type="predicted"/>
<evidence type="ECO:0000313" key="3">
    <source>
        <dbReference type="Proteomes" id="UP000059680"/>
    </source>
</evidence>
<reference evidence="2 3" key="2">
    <citation type="journal article" date="2013" name="Plant Cell Physiol.">
        <title>Rice Annotation Project Database (RAP-DB): an integrative and interactive database for rice genomics.</title>
        <authorList>
            <person name="Sakai H."/>
            <person name="Lee S.S."/>
            <person name="Tanaka T."/>
            <person name="Numa H."/>
            <person name="Kim J."/>
            <person name="Kawahara Y."/>
            <person name="Wakimoto H."/>
            <person name="Yang C.C."/>
            <person name="Iwamoto M."/>
            <person name="Abe T."/>
            <person name="Yamada Y."/>
            <person name="Muto A."/>
            <person name="Inokuchi H."/>
            <person name="Ikemura T."/>
            <person name="Matsumoto T."/>
            <person name="Sasaki T."/>
            <person name="Itoh T."/>
        </authorList>
    </citation>
    <scope>NUCLEOTIDE SEQUENCE [LARGE SCALE GENOMIC DNA]</scope>
    <source>
        <strain evidence="3">cv. Nipponbare</strain>
    </source>
</reference>
<dbReference type="EMBL" id="AP014963">
    <property type="protein sequence ID" value="BAT00683.1"/>
    <property type="molecule type" value="Genomic_DNA"/>
</dbReference>
<dbReference type="InParanoid" id="A0A0P0X3U7"/>